<feature type="transmembrane region" description="Helical" evidence="6">
    <location>
        <begin position="20"/>
        <end position="37"/>
    </location>
</feature>
<feature type="transmembrane region" description="Helical" evidence="6">
    <location>
        <begin position="103"/>
        <end position="126"/>
    </location>
</feature>
<evidence type="ECO:0000259" key="7">
    <source>
        <dbReference type="Pfam" id="PF20684"/>
    </source>
</evidence>
<dbReference type="InterPro" id="IPR052337">
    <property type="entry name" value="SAT4-like"/>
</dbReference>
<keyword evidence="9" id="KW-1185">Reference proteome</keyword>
<keyword evidence="4 6" id="KW-0472">Membrane</keyword>
<evidence type="ECO:0000256" key="6">
    <source>
        <dbReference type="SAM" id="Phobius"/>
    </source>
</evidence>
<dbReference type="KEGG" id="ffu:CLAFUR5_08734"/>
<dbReference type="OrthoDB" id="444631at2759"/>
<dbReference type="PANTHER" id="PTHR33048">
    <property type="entry name" value="PTH11-LIKE INTEGRAL MEMBRANE PROTEIN (AFU_ORTHOLOGUE AFUA_5G11245)"/>
    <property type="match status" value="1"/>
</dbReference>
<evidence type="ECO:0000256" key="5">
    <source>
        <dbReference type="ARBA" id="ARBA00038359"/>
    </source>
</evidence>
<evidence type="ECO:0000256" key="4">
    <source>
        <dbReference type="ARBA" id="ARBA00023136"/>
    </source>
</evidence>
<reference evidence="8" key="2">
    <citation type="journal article" date="2022" name="Microb. Genom.">
        <title>A chromosome-scale genome assembly of the tomato pathogen Cladosporium fulvum reveals a compartmentalized genome architecture and the presence of a dispensable chromosome.</title>
        <authorList>
            <person name="Zaccaron A.Z."/>
            <person name="Chen L.H."/>
            <person name="Samaras A."/>
            <person name="Stergiopoulos I."/>
        </authorList>
    </citation>
    <scope>NUCLEOTIDE SEQUENCE</scope>
    <source>
        <strain evidence="8">Race5_Kim</strain>
    </source>
</reference>
<feature type="transmembrane region" description="Helical" evidence="6">
    <location>
        <begin position="243"/>
        <end position="266"/>
    </location>
</feature>
<dbReference type="EMBL" id="CP090165">
    <property type="protein sequence ID" value="UJO14998.1"/>
    <property type="molecule type" value="Genomic_DNA"/>
</dbReference>
<protein>
    <recommendedName>
        <fullName evidence="7">Rhodopsin domain-containing protein</fullName>
    </recommendedName>
</protein>
<evidence type="ECO:0000256" key="1">
    <source>
        <dbReference type="ARBA" id="ARBA00004141"/>
    </source>
</evidence>
<accession>A0A9Q8P6G1</accession>
<dbReference type="OMA" id="ILWACEL"/>
<evidence type="ECO:0000313" key="9">
    <source>
        <dbReference type="Proteomes" id="UP000756132"/>
    </source>
</evidence>
<evidence type="ECO:0000256" key="2">
    <source>
        <dbReference type="ARBA" id="ARBA00022692"/>
    </source>
</evidence>
<evidence type="ECO:0000313" key="8">
    <source>
        <dbReference type="EMBL" id="UJO14998.1"/>
    </source>
</evidence>
<dbReference type="AlphaFoldDB" id="A0A9Q8P6G1"/>
<dbReference type="Proteomes" id="UP000756132">
    <property type="component" value="Chromosome 3"/>
</dbReference>
<sequence>MGLWIDYGIEDDSTKLAIPTWVWAGLLIVSLAMRVAARLKFPQEKSPLRRTYFGPWYGLYLDDYVLILAVLLALIAMGLILWACELGFGKRTAELMLLNDPDLPYGGGPAVVEMTMLLFFWMQILYNKVMMLTKVSVLLQFIRTFGSAVTKRFRYVCWLMIIIVVGFYTTSVFVVIFTCSPIKSAWIGQCNAQINTTLIWIIRGWVNTGTDAIIVLMPVVNHIMSSRNAGRDRTKKTPLRENIVKYVLIAAGIGVCAVALTRTLMIPKDGFEKDPMWLAIDWCILSVTEDSLCVVTVCLLSLKCAVLQLAPWIIGYSPLSSRRNSDEEILENPGRASSLMWKCQGLCEEKDPYPQLAEDFDGKF</sequence>
<comment type="subcellular location">
    <subcellularLocation>
        <location evidence="1">Membrane</location>
        <topology evidence="1">Multi-pass membrane protein</topology>
    </subcellularLocation>
</comment>
<dbReference type="InterPro" id="IPR049326">
    <property type="entry name" value="Rhodopsin_dom_fungi"/>
</dbReference>
<dbReference type="Pfam" id="PF20684">
    <property type="entry name" value="Fung_rhodopsin"/>
    <property type="match status" value="1"/>
</dbReference>
<keyword evidence="2 6" id="KW-0812">Transmembrane</keyword>
<gene>
    <name evidence="8" type="ORF">CLAFUR5_08734</name>
</gene>
<feature type="transmembrane region" description="Helical" evidence="6">
    <location>
        <begin position="198"/>
        <end position="223"/>
    </location>
</feature>
<dbReference type="GO" id="GO:0016020">
    <property type="term" value="C:membrane"/>
    <property type="evidence" value="ECO:0007669"/>
    <property type="project" value="UniProtKB-SubCell"/>
</dbReference>
<dbReference type="RefSeq" id="XP_047759364.1">
    <property type="nucleotide sequence ID" value="XM_047907882.1"/>
</dbReference>
<dbReference type="GeneID" id="71988612"/>
<comment type="similarity">
    <text evidence="5">Belongs to the SAT4 family.</text>
</comment>
<organism evidence="8 9">
    <name type="scientific">Passalora fulva</name>
    <name type="common">Tomato leaf mold</name>
    <name type="synonym">Cladosporium fulvum</name>
    <dbReference type="NCBI Taxonomy" id="5499"/>
    <lineage>
        <taxon>Eukaryota</taxon>
        <taxon>Fungi</taxon>
        <taxon>Dikarya</taxon>
        <taxon>Ascomycota</taxon>
        <taxon>Pezizomycotina</taxon>
        <taxon>Dothideomycetes</taxon>
        <taxon>Dothideomycetidae</taxon>
        <taxon>Mycosphaerellales</taxon>
        <taxon>Mycosphaerellaceae</taxon>
        <taxon>Fulvia</taxon>
    </lineage>
</organism>
<keyword evidence="3 6" id="KW-1133">Transmembrane helix</keyword>
<feature type="transmembrane region" description="Helical" evidence="6">
    <location>
        <begin position="155"/>
        <end position="178"/>
    </location>
</feature>
<feature type="transmembrane region" description="Helical" evidence="6">
    <location>
        <begin position="58"/>
        <end position="83"/>
    </location>
</feature>
<evidence type="ECO:0000256" key="3">
    <source>
        <dbReference type="ARBA" id="ARBA00022989"/>
    </source>
</evidence>
<proteinExistence type="inferred from homology"/>
<name>A0A9Q8P6G1_PASFU</name>
<dbReference type="PANTHER" id="PTHR33048:SF55">
    <property type="entry name" value="INTEGRAL MEMBRANE PROTEIN"/>
    <property type="match status" value="1"/>
</dbReference>
<feature type="domain" description="Rhodopsin" evidence="7">
    <location>
        <begin position="58"/>
        <end position="303"/>
    </location>
</feature>
<reference evidence="8" key="1">
    <citation type="submission" date="2021-12" db="EMBL/GenBank/DDBJ databases">
        <authorList>
            <person name="Zaccaron A."/>
            <person name="Stergiopoulos I."/>
        </authorList>
    </citation>
    <scope>NUCLEOTIDE SEQUENCE</scope>
    <source>
        <strain evidence="8">Race5_Kim</strain>
    </source>
</reference>